<evidence type="ECO:0000256" key="7">
    <source>
        <dbReference type="ARBA" id="ARBA00022771"/>
    </source>
</evidence>
<dbReference type="GO" id="GO:0016567">
    <property type="term" value="P:protein ubiquitination"/>
    <property type="evidence" value="ECO:0007669"/>
    <property type="project" value="TreeGrafter"/>
</dbReference>
<comment type="catalytic activity">
    <reaction evidence="1">
        <text>S-ubiquitinyl-[E2 ubiquitin-conjugating enzyme]-L-cysteine + [acceptor protein]-L-lysine = [E2 ubiquitin-conjugating enzyme]-L-cysteine + N(6)-ubiquitinyl-[acceptor protein]-L-lysine.</text>
        <dbReference type="EC" id="2.3.2.27"/>
    </reaction>
</comment>
<keyword evidence="4" id="KW-0808">Transferase</keyword>
<feature type="domain" description="RING-type" evidence="14">
    <location>
        <begin position="289"/>
        <end position="330"/>
    </location>
</feature>
<feature type="transmembrane region" description="Helical" evidence="13">
    <location>
        <begin position="113"/>
        <end position="139"/>
    </location>
</feature>
<evidence type="ECO:0000256" key="3">
    <source>
        <dbReference type="ARBA" id="ARBA00012483"/>
    </source>
</evidence>
<sequence length="334" mass="37040">MSNTTPTVVHVDADDAIIDVNGDDQPFLMNGDEQQENNEVSQPPLFKRVFGCCPNGISDSTKARLILLSVVLLLVLLQITFVLLVFLATLGTIKPTEGTPGQEADDAAKNNRGIFTYVIMIPNIFFISCMMCCAFGLCFRRIVQRFMTSNSTSAQAVREHMQRLGMATLLSHNSSQTTPTAHLLELQEQLRSRGVDLYRLQLAMVDRDFNEADYETLLELDNQQDSAFWRGASENEISRLPVFKIPQSSEVTIDGVTPNIVDNNADSPPGTPYCSEKLAEGMIADQASCPICLEDYARGDCVSSLPCLHRFHRDCINRALRTKSSCPVCQCNVF</sequence>
<feature type="transmembrane region" description="Helical" evidence="13">
    <location>
        <begin position="65"/>
        <end position="93"/>
    </location>
</feature>
<dbReference type="Proteomes" id="UP001431209">
    <property type="component" value="Unassembled WGS sequence"/>
</dbReference>
<name>A0AAW2Z3E4_9EUKA</name>
<evidence type="ECO:0000256" key="1">
    <source>
        <dbReference type="ARBA" id="ARBA00000900"/>
    </source>
</evidence>
<evidence type="ECO:0000256" key="9">
    <source>
        <dbReference type="ARBA" id="ARBA00022833"/>
    </source>
</evidence>
<dbReference type="EMBL" id="JAOPGA020000995">
    <property type="protein sequence ID" value="KAL0483792.1"/>
    <property type="molecule type" value="Genomic_DNA"/>
</dbReference>
<evidence type="ECO:0000256" key="5">
    <source>
        <dbReference type="ARBA" id="ARBA00022692"/>
    </source>
</evidence>
<evidence type="ECO:0000313" key="16">
    <source>
        <dbReference type="Proteomes" id="UP001431209"/>
    </source>
</evidence>
<keyword evidence="16" id="KW-1185">Reference proteome</keyword>
<dbReference type="Pfam" id="PF13639">
    <property type="entry name" value="zf-RING_2"/>
    <property type="match status" value="1"/>
</dbReference>
<dbReference type="GO" id="GO:0061630">
    <property type="term" value="F:ubiquitin protein ligase activity"/>
    <property type="evidence" value="ECO:0007669"/>
    <property type="project" value="UniProtKB-EC"/>
</dbReference>
<keyword evidence="10 13" id="KW-1133">Transmembrane helix</keyword>
<evidence type="ECO:0000256" key="11">
    <source>
        <dbReference type="ARBA" id="ARBA00023136"/>
    </source>
</evidence>
<evidence type="ECO:0000259" key="14">
    <source>
        <dbReference type="PROSITE" id="PS50089"/>
    </source>
</evidence>
<proteinExistence type="predicted"/>
<evidence type="ECO:0000256" key="6">
    <source>
        <dbReference type="ARBA" id="ARBA00022723"/>
    </source>
</evidence>
<dbReference type="InterPro" id="IPR001841">
    <property type="entry name" value="Znf_RING"/>
</dbReference>
<evidence type="ECO:0000256" key="13">
    <source>
        <dbReference type="SAM" id="Phobius"/>
    </source>
</evidence>
<evidence type="ECO:0000256" key="12">
    <source>
        <dbReference type="PROSITE-ProRule" id="PRU00175"/>
    </source>
</evidence>
<protein>
    <recommendedName>
        <fullName evidence="3">RING-type E3 ubiquitin transferase</fullName>
        <ecNumber evidence="3">2.3.2.27</ecNumber>
    </recommendedName>
</protein>
<dbReference type="SMART" id="SM00184">
    <property type="entry name" value="RING"/>
    <property type="match status" value="1"/>
</dbReference>
<dbReference type="PANTHER" id="PTHR45977:SF4">
    <property type="entry name" value="RING-TYPE DOMAIN-CONTAINING PROTEIN"/>
    <property type="match status" value="1"/>
</dbReference>
<dbReference type="PANTHER" id="PTHR45977">
    <property type="entry name" value="TARGET OF ERK KINASE MPK-1"/>
    <property type="match status" value="1"/>
</dbReference>
<evidence type="ECO:0000256" key="8">
    <source>
        <dbReference type="ARBA" id="ARBA00022786"/>
    </source>
</evidence>
<dbReference type="Gene3D" id="3.30.40.10">
    <property type="entry name" value="Zinc/RING finger domain, C3HC4 (zinc finger)"/>
    <property type="match status" value="1"/>
</dbReference>
<evidence type="ECO:0000256" key="4">
    <source>
        <dbReference type="ARBA" id="ARBA00022679"/>
    </source>
</evidence>
<evidence type="ECO:0000256" key="10">
    <source>
        <dbReference type="ARBA" id="ARBA00022989"/>
    </source>
</evidence>
<comment type="subcellular location">
    <subcellularLocation>
        <location evidence="2">Membrane</location>
        <topology evidence="2">Multi-pass membrane protein</topology>
    </subcellularLocation>
</comment>
<dbReference type="GO" id="GO:0008270">
    <property type="term" value="F:zinc ion binding"/>
    <property type="evidence" value="ECO:0007669"/>
    <property type="project" value="UniProtKB-KW"/>
</dbReference>
<accession>A0AAW2Z3E4</accession>
<dbReference type="EC" id="2.3.2.27" evidence="3"/>
<evidence type="ECO:0000256" key="2">
    <source>
        <dbReference type="ARBA" id="ARBA00004141"/>
    </source>
</evidence>
<gene>
    <name evidence="15" type="ORF">AKO1_014033</name>
</gene>
<keyword evidence="6" id="KW-0479">Metal-binding</keyword>
<dbReference type="PROSITE" id="PS50089">
    <property type="entry name" value="ZF_RING_2"/>
    <property type="match status" value="1"/>
</dbReference>
<reference evidence="15 16" key="1">
    <citation type="submission" date="2024-03" db="EMBL/GenBank/DDBJ databases">
        <title>The Acrasis kona genome and developmental transcriptomes reveal deep origins of eukaryotic multicellular pathways.</title>
        <authorList>
            <person name="Sheikh S."/>
            <person name="Fu C.-J."/>
            <person name="Brown M.W."/>
            <person name="Baldauf S.L."/>
        </authorList>
    </citation>
    <scope>NUCLEOTIDE SEQUENCE [LARGE SCALE GENOMIC DNA]</scope>
    <source>
        <strain evidence="15 16">ATCC MYA-3509</strain>
    </source>
</reference>
<evidence type="ECO:0000313" key="15">
    <source>
        <dbReference type="EMBL" id="KAL0483792.1"/>
    </source>
</evidence>
<dbReference type="SUPFAM" id="SSF57850">
    <property type="entry name" value="RING/U-box"/>
    <property type="match status" value="1"/>
</dbReference>
<comment type="caution">
    <text evidence="15">The sequence shown here is derived from an EMBL/GenBank/DDBJ whole genome shotgun (WGS) entry which is preliminary data.</text>
</comment>
<keyword evidence="9" id="KW-0862">Zinc</keyword>
<dbReference type="CDD" id="cd16454">
    <property type="entry name" value="RING-H2_PA-TM-RING"/>
    <property type="match status" value="1"/>
</dbReference>
<dbReference type="GO" id="GO:0006511">
    <property type="term" value="P:ubiquitin-dependent protein catabolic process"/>
    <property type="evidence" value="ECO:0007669"/>
    <property type="project" value="TreeGrafter"/>
</dbReference>
<keyword evidence="8" id="KW-0833">Ubl conjugation pathway</keyword>
<keyword evidence="7 12" id="KW-0863">Zinc-finger</keyword>
<keyword evidence="5 13" id="KW-0812">Transmembrane</keyword>
<dbReference type="InterPro" id="IPR013083">
    <property type="entry name" value="Znf_RING/FYVE/PHD"/>
</dbReference>
<dbReference type="AlphaFoldDB" id="A0AAW2Z3E4"/>
<keyword evidence="11 13" id="KW-0472">Membrane</keyword>
<dbReference type="GO" id="GO:0016020">
    <property type="term" value="C:membrane"/>
    <property type="evidence" value="ECO:0007669"/>
    <property type="project" value="UniProtKB-SubCell"/>
</dbReference>
<organism evidence="15 16">
    <name type="scientific">Acrasis kona</name>
    <dbReference type="NCBI Taxonomy" id="1008807"/>
    <lineage>
        <taxon>Eukaryota</taxon>
        <taxon>Discoba</taxon>
        <taxon>Heterolobosea</taxon>
        <taxon>Tetramitia</taxon>
        <taxon>Eutetramitia</taxon>
        <taxon>Acrasidae</taxon>
        <taxon>Acrasis</taxon>
    </lineage>
</organism>